<evidence type="ECO:0000313" key="4">
    <source>
        <dbReference type="EMBL" id="MCL2912524.1"/>
    </source>
</evidence>
<reference evidence="4 5" key="1">
    <citation type="submission" date="2022-01" db="EMBL/GenBank/DDBJ databases">
        <title>Whole genome-based taxonomy of the Shewanellaceae.</title>
        <authorList>
            <person name="Martin-Rodriguez A.J."/>
        </authorList>
    </citation>
    <scope>NUCLEOTIDE SEQUENCE [LARGE SCALE GENOMIC DNA]</scope>
    <source>
        <strain evidence="4 5">DSM 21332</strain>
    </source>
</reference>
<evidence type="ECO:0000313" key="5">
    <source>
        <dbReference type="Proteomes" id="UP001202831"/>
    </source>
</evidence>
<dbReference type="RefSeq" id="WP_249247350.1">
    <property type="nucleotide sequence ID" value="NZ_JAKIKT010000001.1"/>
</dbReference>
<dbReference type="EMBL" id="JAKIKT010000001">
    <property type="protein sequence ID" value="MCL2912524.1"/>
    <property type="molecule type" value="Genomic_DNA"/>
</dbReference>
<protein>
    <submittedName>
        <fullName evidence="4">GNAT family N-acetyltransferase</fullName>
    </submittedName>
</protein>
<dbReference type="InterPro" id="IPR016181">
    <property type="entry name" value="Acyl_CoA_acyltransferase"/>
</dbReference>
<gene>
    <name evidence="4" type="ORF">L2725_01785</name>
</gene>
<evidence type="ECO:0000256" key="1">
    <source>
        <dbReference type="ARBA" id="ARBA00022679"/>
    </source>
</evidence>
<dbReference type="PROSITE" id="PS51186">
    <property type="entry name" value="GNAT"/>
    <property type="match status" value="1"/>
</dbReference>
<dbReference type="InterPro" id="IPR050832">
    <property type="entry name" value="Bact_Acetyltransf"/>
</dbReference>
<dbReference type="SUPFAM" id="SSF55729">
    <property type="entry name" value="Acyl-CoA N-acyltransferases (Nat)"/>
    <property type="match status" value="1"/>
</dbReference>
<dbReference type="Pfam" id="PF00583">
    <property type="entry name" value="Acetyltransf_1"/>
    <property type="match status" value="1"/>
</dbReference>
<keyword evidence="5" id="KW-1185">Reference proteome</keyword>
<sequence length="164" mass="18273">MEIIKASREDALCCYELRREAILYGCRGHYADEDLEKWVSGDMPEWFKEVVEQHFYLIRLDYEYVATGFLDEENSLLEAIFVKPAAMGKGVGRAMVRHLEGIALSKGFTELGLEATLNAAPFYRSCGYGGAEREQASVYHSPKGVSLASVRMSKLLSATTASSE</sequence>
<dbReference type="Proteomes" id="UP001202831">
    <property type="component" value="Unassembled WGS sequence"/>
</dbReference>
<name>A0ABT0N253_9GAMM</name>
<evidence type="ECO:0000256" key="2">
    <source>
        <dbReference type="ARBA" id="ARBA00023315"/>
    </source>
</evidence>
<evidence type="ECO:0000259" key="3">
    <source>
        <dbReference type="PROSITE" id="PS51186"/>
    </source>
</evidence>
<dbReference type="CDD" id="cd04301">
    <property type="entry name" value="NAT_SF"/>
    <property type="match status" value="1"/>
</dbReference>
<keyword evidence="1" id="KW-0808">Transferase</keyword>
<dbReference type="InterPro" id="IPR000182">
    <property type="entry name" value="GNAT_dom"/>
</dbReference>
<organism evidence="4 5">
    <name type="scientific">Shewanella corallii</name>
    <dbReference type="NCBI Taxonomy" id="560080"/>
    <lineage>
        <taxon>Bacteria</taxon>
        <taxon>Pseudomonadati</taxon>
        <taxon>Pseudomonadota</taxon>
        <taxon>Gammaproteobacteria</taxon>
        <taxon>Alteromonadales</taxon>
        <taxon>Shewanellaceae</taxon>
        <taxon>Shewanella</taxon>
    </lineage>
</organism>
<dbReference type="Gene3D" id="3.40.630.30">
    <property type="match status" value="1"/>
</dbReference>
<proteinExistence type="predicted"/>
<dbReference type="PANTHER" id="PTHR43877">
    <property type="entry name" value="AMINOALKYLPHOSPHONATE N-ACETYLTRANSFERASE-RELATED-RELATED"/>
    <property type="match status" value="1"/>
</dbReference>
<dbReference type="PANTHER" id="PTHR43877:SF2">
    <property type="entry name" value="AMINOALKYLPHOSPHONATE N-ACETYLTRANSFERASE-RELATED"/>
    <property type="match status" value="1"/>
</dbReference>
<accession>A0ABT0N253</accession>
<keyword evidence="2" id="KW-0012">Acyltransferase</keyword>
<comment type="caution">
    <text evidence="4">The sequence shown here is derived from an EMBL/GenBank/DDBJ whole genome shotgun (WGS) entry which is preliminary data.</text>
</comment>
<feature type="domain" description="N-acetyltransferase" evidence="3">
    <location>
        <begin position="1"/>
        <end position="157"/>
    </location>
</feature>